<dbReference type="GO" id="GO:0016853">
    <property type="term" value="F:isomerase activity"/>
    <property type="evidence" value="ECO:0007669"/>
    <property type="project" value="UniProtKB-KW"/>
</dbReference>
<evidence type="ECO:0000256" key="1">
    <source>
        <dbReference type="SAM" id="MobiDB-lite"/>
    </source>
</evidence>
<evidence type="ECO:0000313" key="3">
    <source>
        <dbReference type="EMBL" id="MBB6043736.1"/>
    </source>
</evidence>
<feature type="compositionally biased region" description="Acidic residues" evidence="1">
    <location>
        <begin position="66"/>
        <end position="76"/>
    </location>
</feature>
<sequence>MNKKIIMFITCAVFLLIMSCNNDASVKYLKQNLEVQEKKQNLEGTKEKVKNLRVALDELKKKVEEEKEEESNDLSEDNQAKLGNIEQQTFDYAKRLDFNLEDIVGDNSAYIVFETEKKFITKLLQMIEEELKKL</sequence>
<gene>
    <name evidence="3" type="ORF">HNP68_001360</name>
</gene>
<keyword evidence="4" id="KW-1185">Reference proteome</keyword>
<protein>
    <submittedName>
        <fullName evidence="3">Methylthioribose-1-phosphate isomerase</fullName>
    </submittedName>
</protein>
<keyword evidence="2" id="KW-0732">Signal</keyword>
<dbReference type="RefSeq" id="WP_183221677.1">
    <property type="nucleotide sequence ID" value="NZ_CP179665.1"/>
</dbReference>
<comment type="caution">
    <text evidence="3">The sequence shown here is derived from an EMBL/GenBank/DDBJ whole genome shotgun (WGS) entry which is preliminary data.</text>
</comment>
<reference evidence="3 4" key="1">
    <citation type="submission" date="2020-08" db="EMBL/GenBank/DDBJ databases">
        <title>Genomic Encyclopedia of Type Strains, Phase IV (KMG-IV): sequencing the most valuable type-strain genomes for metagenomic binning, comparative biology and taxonomic classification.</title>
        <authorList>
            <person name="Goeker M."/>
        </authorList>
    </citation>
    <scope>NUCLEOTIDE SEQUENCE [LARGE SCALE GENOMIC DNA]</scope>
    <source>
        <strain evidence="3 4">DSM 24625</strain>
    </source>
</reference>
<proteinExistence type="predicted"/>
<organism evidence="3 4">
    <name type="scientific">Borreliella yangtzensis</name>
    <dbReference type="NCBI Taxonomy" id="683292"/>
    <lineage>
        <taxon>Bacteria</taxon>
        <taxon>Pseudomonadati</taxon>
        <taxon>Spirochaetota</taxon>
        <taxon>Spirochaetia</taxon>
        <taxon>Spirochaetales</taxon>
        <taxon>Borreliaceae</taxon>
        <taxon>Borreliella</taxon>
    </lineage>
</organism>
<dbReference type="EMBL" id="JACHFG010000058">
    <property type="protein sequence ID" value="MBB6043736.1"/>
    <property type="molecule type" value="Genomic_DNA"/>
</dbReference>
<feature type="signal peptide" evidence="2">
    <location>
        <begin position="1"/>
        <end position="24"/>
    </location>
</feature>
<name>A0ABR6PG84_9SPIR</name>
<evidence type="ECO:0000313" key="4">
    <source>
        <dbReference type="Proteomes" id="UP000555838"/>
    </source>
</evidence>
<dbReference type="PROSITE" id="PS51257">
    <property type="entry name" value="PROKAR_LIPOPROTEIN"/>
    <property type="match status" value="1"/>
</dbReference>
<keyword evidence="3" id="KW-0413">Isomerase</keyword>
<feature type="chain" id="PRO_5046973298" evidence="2">
    <location>
        <begin position="25"/>
        <end position="134"/>
    </location>
</feature>
<evidence type="ECO:0000256" key="2">
    <source>
        <dbReference type="SAM" id="SignalP"/>
    </source>
</evidence>
<accession>A0ABR6PG84</accession>
<feature type="region of interest" description="Disordered" evidence="1">
    <location>
        <begin position="63"/>
        <end position="82"/>
    </location>
</feature>
<dbReference type="Proteomes" id="UP000555838">
    <property type="component" value="Unassembled WGS sequence"/>
</dbReference>